<evidence type="ECO:0000313" key="5">
    <source>
        <dbReference type="Proteomes" id="UP000092124"/>
    </source>
</evidence>
<organism evidence="4 5">
    <name type="scientific">Neotoma lepida</name>
    <name type="common">Desert woodrat</name>
    <dbReference type="NCBI Taxonomy" id="56216"/>
    <lineage>
        <taxon>Eukaryota</taxon>
        <taxon>Metazoa</taxon>
        <taxon>Chordata</taxon>
        <taxon>Craniata</taxon>
        <taxon>Vertebrata</taxon>
        <taxon>Euteleostomi</taxon>
        <taxon>Mammalia</taxon>
        <taxon>Eutheria</taxon>
        <taxon>Euarchontoglires</taxon>
        <taxon>Glires</taxon>
        <taxon>Rodentia</taxon>
        <taxon>Myomorpha</taxon>
        <taxon>Muroidea</taxon>
        <taxon>Cricetidae</taxon>
        <taxon>Neotominae</taxon>
        <taxon>Neotoma</taxon>
    </lineage>
</organism>
<name>A0A1A6FX56_NEOLE</name>
<dbReference type="GO" id="GO:1990904">
    <property type="term" value="C:ribonucleoprotein complex"/>
    <property type="evidence" value="ECO:0007669"/>
    <property type="project" value="UniProtKB-KW"/>
</dbReference>
<dbReference type="GO" id="GO:0006412">
    <property type="term" value="P:translation"/>
    <property type="evidence" value="ECO:0007669"/>
    <property type="project" value="InterPro"/>
</dbReference>
<dbReference type="EMBL" id="LZPO01117012">
    <property type="protein sequence ID" value="OBS57752.1"/>
    <property type="molecule type" value="Genomic_DNA"/>
</dbReference>
<keyword evidence="2" id="KW-0689">Ribosomal protein</keyword>
<evidence type="ECO:0000313" key="4">
    <source>
        <dbReference type="EMBL" id="OBS57752.1"/>
    </source>
</evidence>
<dbReference type="Pfam" id="PF00935">
    <property type="entry name" value="Ribosomal_L44"/>
    <property type="match status" value="1"/>
</dbReference>
<comment type="similarity">
    <text evidence="1">Belongs to the eukaryotic ribosomal protein eL42 family.</text>
</comment>
<comment type="caution">
    <text evidence="4">The sequence shown here is derived from an EMBL/GenBank/DDBJ whole genome shotgun (WGS) entry which is preliminary data.</text>
</comment>
<evidence type="ECO:0000256" key="2">
    <source>
        <dbReference type="ARBA" id="ARBA00022980"/>
    </source>
</evidence>
<proteinExistence type="inferred from homology"/>
<dbReference type="PANTHER" id="PTHR10369">
    <property type="entry name" value="60S RIBOSOMAL PROTEIN L36A/L44"/>
    <property type="match status" value="1"/>
</dbReference>
<keyword evidence="3" id="KW-0687">Ribonucleoprotein</keyword>
<evidence type="ECO:0000256" key="1">
    <source>
        <dbReference type="ARBA" id="ARBA00009364"/>
    </source>
</evidence>
<accession>A0A1A6FX56</accession>
<dbReference type="AlphaFoldDB" id="A0A1A6FX56"/>
<keyword evidence="5" id="KW-1185">Reference proteome</keyword>
<evidence type="ECO:0000256" key="3">
    <source>
        <dbReference type="ARBA" id="ARBA00023274"/>
    </source>
</evidence>
<dbReference type="STRING" id="56216.A0A1A6FX56"/>
<dbReference type="InterPro" id="IPR053708">
    <property type="entry name" value="Ribosomal_LSU_eL42"/>
</dbReference>
<dbReference type="InterPro" id="IPR000552">
    <property type="entry name" value="Ribosomal_eL44"/>
</dbReference>
<dbReference type="GO" id="GO:0005840">
    <property type="term" value="C:ribosome"/>
    <property type="evidence" value="ECO:0007669"/>
    <property type="project" value="UniProtKB-KW"/>
</dbReference>
<dbReference type="SUPFAM" id="SSF57829">
    <property type="entry name" value="Zn-binding ribosomal proteins"/>
    <property type="match status" value="1"/>
</dbReference>
<dbReference type="Proteomes" id="UP000092124">
    <property type="component" value="Unassembled WGS sequence"/>
</dbReference>
<reference evidence="4 5" key="1">
    <citation type="submission" date="2016-06" db="EMBL/GenBank/DDBJ databases">
        <title>The Draft Genome Sequence and Annotation of the Desert Woodrat Neotoma lepida.</title>
        <authorList>
            <person name="Campbell M."/>
            <person name="Oakeson K.F."/>
            <person name="Yandell M."/>
            <person name="Halpert J.R."/>
            <person name="Dearing D."/>
        </authorList>
    </citation>
    <scope>NUCLEOTIDE SEQUENCE [LARGE SCALE GENOMIC DNA]</scope>
    <source>
        <strain evidence="4">417</strain>
        <tissue evidence="4">Liver</tissue>
    </source>
</reference>
<gene>
    <name evidence="4" type="ORF">A6R68_11131</name>
</gene>
<protein>
    <submittedName>
        <fullName evidence="4">Uncharacterized protein</fullName>
    </submittedName>
</protein>
<sequence length="186" mass="21003">MVNVPKTRRTFCKKRGKHQPHKVTQYKKGKDFLYAQGKRRYNRKQSGYGCTVESKAGMPSNSESSIRPGTFPDTFYIVPAQTIITQLWEEKMEAISNIYTILMMDQYYAKGKVKEAGLGMSPVMSTRCVSTAPETANLNDAAAAESHVQKEGQEEPEKRLLRSLHPKGVKVNLYDLRTFEGSVFAD</sequence>
<dbReference type="GO" id="GO:0005829">
    <property type="term" value="C:cytosol"/>
    <property type="evidence" value="ECO:0007669"/>
    <property type="project" value="UniProtKB-ARBA"/>
</dbReference>
<dbReference type="Gene3D" id="3.10.450.80">
    <property type="match status" value="1"/>
</dbReference>
<dbReference type="GO" id="GO:0003735">
    <property type="term" value="F:structural constituent of ribosome"/>
    <property type="evidence" value="ECO:0007669"/>
    <property type="project" value="InterPro"/>
</dbReference>
<dbReference type="InterPro" id="IPR011332">
    <property type="entry name" value="Ribosomal_zn-bd"/>
</dbReference>